<evidence type="ECO:0000259" key="8">
    <source>
        <dbReference type="PROSITE" id="PS50923"/>
    </source>
</evidence>
<keyword evidence="6" id="KW-1133">Transmembrane helix</keyword>
<dbReference type="Pfam" id="PF00084">
    <property type="entry name" value="Sushi"/>
    <property type="match status" value="1"/>
</dbReference>
<dbReference type="SUPFAM" id="SSF56436">
    <property type="entry name" value="C-type lectin-like"/>
    <property type="match status" value="1"/>
</dbReference>
<dbReference type="PROSITE" id="PS50963">
    <property type="entry name" value="LINK_2"/>
    <property type="match status" value="1"/>
</dbReference>
<dbReference type="FunFam" id="2.10.70.10:FF:000050">
    <property type="entry name" value="sushi domain-containing protein 5"/>
    <property type="match status" value="1"/>
</dbReference>
<comment type="caution">
    <text evidence="4">Lacks conserved residue(s) required for the propagation of feature annotation.</text>
</comment>
<name>A0A556TPF9_BAGYA</name>
<evidence type="ECO:0000256" key="4">
    <source>
        <dbReference type="PROSITE-ProRule" id="PRU00302"/>
    </source>
</evidence>
<sequence length="684" mass="75130">MGLVCVRELVLWSLLACLAWMSVDLTGADGRVFLLEPRNGSDMGFEAALNACGDQGARMASAMELRHAVVECSFSACSRGWLTGPSIGTTVCRSISGSLRAVDMQVQNVTDTYERLAVFCVKDTGAPCGGPPSFPNTGLQGQTGLELGDELLYACNQGYMLPNGETAFRLLCDSCGEWYGLVQLCVKDKAESFIDYEDKLPDDHHFYDGLGGVHHVSMMPMPTDNADDEESTSEPDLLEPVMPVETTDKFNKNSAVSVTEPPVSQLSQKHMFWFPSEAFQEEEHPLITTRTPIKDPTQDENYILVKPGGDQSEPEILPEHHDSGYITQPPTEKPAVHSVGSTVDSWLDGYPVHQEEEKTGGESTVETVPGQVVDIESITDDLKVDGFNTVTDIPKDASLGGGIHIHPEDQLKNVSGSLGEKSFEEEIYNQKEKFHSNTEMPQANGFDEVSVLLEKTYMVTEAPAIEEKEREVKGPEKVDDRSKDAQFHDAYERENNVEMSPTPFISHTQISAGQDKTTFKNTPSSAPENVSTSQQGTAFERTVTRSSMSPMETTSTSPIDVIRIVATPIVSVFWETKDLGRFEDQIPTVVDNVFVVTHENQSVMEGDVDRSLDQPKDDESCTVHPCHLAGHGPTIAAIIIGIVAAIVGVALGVWCYKRRQQKTSHYQLNGTNRQTQCIELQQTV</sequence>
<dbReference type="EMBL" id="VCAZ01000009">
    <property type="protein sequence ID" value="TSK31384.1"/>
    <property type="molecule type" value="Genomic_DNA"/>
</dbReference>
<evidence type="ECO:0000313" key="10">
    <source>
        <dbReference type="EMBL" id="TSK31384.1"/>
    </source>
</evidence>
<dbReference type="InterPro" id="IPR016187">
    <property type="entry name" value="CTDL_fold"/>
</dbReference>
<dbReference type="GO" id="GO:0007219">
    <property type="term" value="P:Notch signaling pathway"/>
    <property type="evidence" value="ECO:0007669"/>
    <property type="project" value="TreeGrafter"/>
</dbReference>
<protein>
    <submittedName>
        <fullName evidence="10">Sushi domain-containing protein 5</fullName>
    </submittedName>
</protein>
<evidence type="ECO:0000256" key="7">
    <source>
        <dbReference type="SAM" id="SignalP"/>
    </source>
</evidence>
<dbReference type="GO" id="GO:0005540">
    <property type="term" value="F:hyaluronic acid binding"/>
    <property type="evidence" value="ECO:0007669"/>
    <property type="project" value="InterPro"/>
</dbReference>
<organism evidence="10 11">
    <name type="scientific">Bagarius yarrelli</name>
    <name type="common">Goonch</name>
    <name type="synonym">Bagrus yarrelli</name>
    <dbReference type="NCBI Taxonomy" id="175774"/>
    <lineage>
        <taxon>Eukaryota</taxon>
        <taxon>Metazoa</taxon>
        <taxon>Chordata</taxon>
        <taxon>Craniata</taxon>
        <taxon>Vertebrata</taxon>
        <taxon>Euteleostomi</taxon>
        <taxon>Actinopterygii</taxon>
        <taxon>Neopterygii</taxon>
        <taxon>Teleostei</taxon>
        <taxon>Ostariophysi</taxon>
        <taxon>Siluriformes</taxon>
        <taxon>Sisoridae</taxon>
        <taxon>Sisorinae</taxon>
        <taxon>Bagarius</taxon>
    </lineage>
</organism>
<keyword evidence="1 4" id="KW-0768">Sushi</keyword>
<feature type="domain" description="Link" evidence="9">
    <location>
        <begin position="31"/>
        <end position="122"/>
    </location>
</feature>
<comment type="caution">
    <text evidence="10">The sequence shown here is derived from an EMBL/GenBank/DDBJ whole genome shotgun (WGS) entry which is preliminary data.</text>
</comment>
<feature type="domain" description="Sushi" evidence="8">
    <location>
        <begin position="126"/>
        <end position="187"/>
    </location>
</feature>
<dbReference type="InterPro" id="IPR016186">
    <property type="entry name" value="C-type_lectin-like/link_sf"/>
</dbReference>
<evidence type="ECO:0000313" key="11">
    <source>
        <dbReference type="Proteomes" id="UP000319801"/>
    </source>
</evidence>
<evidence type="ECO:0000256" key="5">
    <source>
        <dbReference type="SAM" id="MobiDB-lite"/>
    </source>
</evidence>
<dbReference type="Gene3D" id="2.10.70.10">
    <property type="entry name" value="Complement Module, domain 1"/>
    <property type="match status" value="1"/>
</dbReference>
<evidence type="ECO:0000259" key="9">
    <source>
        <dbReference type="PROSITE" id="PS50963"/>
    </source>
</evidence>
<dbReference type="Pfam" id="PF00193">
    <property type="entry name" value="Xlink"/>
    <property type="match status" value="1"/>
</dbReference>
<accession>A0A556TPF9</accession>
<dbReference type="GO" id="GO:0007155">
    <property type="term" value="P:cell adhesion"/>
    <property type="evidence" value="ECO:0007669"/>
    <property type="project" value="InterPro"/>
</dbReference>
<proteinExistence type="predicted"/>
<evidence type="ECO:0000256" key="2">
    <source>
        <dbReference type="ARBA" id="ARBA00022729"/>
    </source>
</evidence>
<dbReference type="SMART" id="SM00032">
    <property type="entry name" value="CCP"/>
    <property type="match status" value="1"/>
</dbReference>
<keyword evidence="3" id="KW-1015">Disulfide bond</keyword>
<feature type="transmembrane region" description="Helical" evidence="6">
    <location>
        <begin position="635"/>
        <end position="656"/>
    </location>
</feature>
<dbReference type="CDD" id="cd00033">
    <property type="entry name" value="CCP"/>
    <property type="match status" value="1"/>
</dbReference>
<dbReference type="InterPro" id="IPR053298">
    <property type="entry name" value="Sushi_domain_protein"/>
</dbReference>
<dbReference type="AlphaFoldDB" id="A0A556TPF9"/>
<evidence type="ECO:0000256" key="6">
    <source>
        <dbReference type="SAM" id="Phobius"/>
    </source>
</evidence>
<feature type="region of interest" description="Disordered" evidence="5">
    <location>
        <begin position="517"/>
        <end position="536"/>
    </location>
</feature>
<feature type="signal peptide" evidence="7">
    <location>
        <begin position="1"/>
        <end position="30"/>
    </location>
</feature>
<dbReference type="InterPro" id="IPR035976">
    <property type="entry name" value="Sushi/SCR/CCP_sf"/>
</dbReference>
<evidence type="ECO:0000256" key="3">
    <source>
        <dbReference type="ARBA" id="ARBA00023157"/>
    </source>
</evidence>
<dbReference type="Proteomes" id="UP000319801">
    <property type="component" value="Unassembled WGS sequence"/>
</dbReference>
<dbReference type="SMART" id="SM00445">
    <property type="entry name" value="LINK"/>
    <property type="match status" value="1"/>
</dbReference>
<evidence type="ECO:0000256" key="1">
    <source>
        <dbReference type="ARBA" id="ARBA00022659"/>
    </source>
</evidence>
<feature type="chain" id="PRO_5021743485" evidence="7">
    <location>
        <begin position="31"/>
        <end position="684"/>
    </location>
</feature>
<gene>
    <name evidence="10" type="ORF">Baya_3494</name>
</gene>
<dbReference type="SUPFAM" id="SSF57535">
    <property type="entry name" value="Complement control module/SCR domain"/>
    <property type="match status" value="1"/>
</dbReference>
<dbReference type="Gene3D" id="3.10.100.10">
    <property type="entry name" value="Mannose-Binding Protein A, subunit A"/>
    <property type="match status" value="1"/>
</dbReference>
<dbReference type="OrthoDB" id="9936131at2759"/>
<reference evidence="10 11" key="1">
    <citation type="journal article" date="2019" name="Genome Biol. Evol.">
        <title>Whole-Genome Sequencing of the Giant Devil Catfish, Bagarius yarrelli.</title>
        <authorList>
            <person name="Jiang W."/>
            <person name="Lv Y."/>
            <person name="Cheng L."/>
            <person name="Yang K."/>
            <person name="Chao B."/>
            <person name="Wang X."/>
            <person name="Li Y."/>
            <person name="Pan X."/>
            <person name="You X."/>
            <person name="Zhang Y."/>
            <person name="Yang J."/>
            <person name="Li J."/>
            <person name="Zhang X."/>
            <person name="Liu S."/>
            <person name="Sun C."/>
            <person name="Yang J."/>
            <person name="Shi Q."/>
        </authorList>
    </citation>
    <scope>NUCLEOTIDE SEQUENCE [LARGE SCALE GENOMIC DNA]</scope>
    <source>
        <strain evidence="10">JWS20170419001</strain>
        <tissue evidence="10">Muscle</tissue>
    </source>
</reference>
<keyword evidence="11" id="KW-1185">Reference proteome</keyword>
<dbReference type="InterPro" id="IPR000436">
    <property type="entry name" value="Sushi_SCR_CCP_dom"/>
</dbReference>
<keyword evidence="6" id="KW-0812">Transmembrane</keyword>
<dbReference type="PANTHER" id="PTHR32493">
    <property type="entry name" value="SUSHI DOMAIN-CONTAINING PROTEIN 5"/>
    <property type="match status" value="1"/>
</dbReference>
<dbReference type="InterPro" id="IPR000538">
    <property type="entry name" value="Link_dom"/>
</dbReference>
<dbReference type="PANTHER" id="PTHR32493:SF0">
    <property type="entry name" value="SUSHI DOMAIN-CONTAINING PROTEIN 5"/>
    <property type="match status" value="1"/>
</dbReference>
<dbReference type="PROSITE" id="PS50923">
    <property type="entry name" value="SUSHI"/>
    <property type="match status" value="1"/>
</dbReference>
<keyword evidence="6" id="KW-0472">Membrane</keyword>
<keyword evidence="2 7" id="KW-0732">Signal</keyword>